<dbReference type="PANTHER" id="PTHR46709:SF9">
    <property type="entry name" value="G-PROTEIN COUPLED RECEPTORS FAMILY 1 PROFILE DOMAIN-CONTAINING PROTEIN"/>
    <property type="match status" value="1"/>
</dbReference>
<comment type="subcellular location">
    <subcellularLocation>
        <location evidence="1">Membrane</location>
    </subcellularLocation>
</comment>
<dbReference type="SUPFAM" id="SSF81321">
    <property type="entry name" value="Family A G protein-coupled receptor-like"/>
    <property type="match status" value="1"/>
</dbReference>
<sequence>MNSSKSKLKSPTIYLYVLAILDLLICLFYVPFFAVDAFMLYHRIEYLYHIWHAYVLLLYGSSRIAQFAATYMVLLATVERFIVVGEFERVFFFFSTKGRYLTIGFVLVVSVALRVPAFFDYEIVHYEECPQFESYVFMPMLTQFTTYPIYNFYVITILHVFVPFAILLILNFVIIALTKKKVYRRLNRKQKFGEASRIASMMRRESVIVHVDRKGISTATRTIVFLVFTYLTCNIISVFMNILENVYPDSSLLVDKDGNSTQFYTIAADLVSIMVVVNSVTRIFIYVICSSNFREEVFTLISTICARLRRVCCCRGKQIEL</sequence>
<dbReference type="PROSITE" id="PS50262">
    <property type="entry name" value="G_PROTEIN_RECEP_F1_2"/>
    <property type="match status" value="1"/>
</dbReference>
<feature type="transmembrane region" description="Helical" evidence="5">
    <location>
        <begin position="54"/>
        <end position="78"/>
    </location>
</feature>
<keyword evidence="3 5" id="KW-1133">Transmembrane helix</keyword>
<dbReference type="CDD" id="cd14978">
    <property type="entry name" value="7tmA_FMRFamide_R-like"/>
    <property type="match status" value="1"/>
</dbReference>
<dbReference type="Pfam" id="PF00001">
    <property type="entry name" value="7tm_1"/>
    <property type="match status" value="1"/>
</dbReference>
<feature type="transmembrane region" description="Helical" evidence="5">
    <location>
        <begin position="223"/>
        <end position="243"/>
    </location>
</feature>
<dbReference type="AlphaFoldDB" id="A0A4U5P1F8"/>
<keyword evidence="4 5" id="KW-0472">Membrane</keyword>
<feature type="transmembrane region" description="Helical" evidence="5">
    <location>
        <begin position="263"/>
        <end position="285"/>
    </location>
</feature>
<dbReference type="EMBL" id="AZBU02000003">
    <property type="protein sequence ID" value="TKR89808.1"/>
    <property type="molecule type" value="Genomic_DNA"/>
</dbReference>
<evidence type="ECO:0000256" key="5">
    <source>
        <dbReference type="SAM" id="Phobius"/>
    </source>
</evidence>
<dbReference type="Gene3D" id="1.20.1070.10">
    <property type="entry name" value="Rhodopsin 7-helix transmembrane proteins"/>
    <property type="match status" value="1"/>
</dbReference>
<protein>
    <recommendedName>
        <fullName evidence="6">G-protein coupled receptors family 1 profile domain-containing protein</fullName>
    </recommendedName>
</protein>
<feature type="transmembrane region" description="Helical" evidence="5">
    <location>
        <begin position="150"/>
        <end position="178"/>
    </location>
</feature>
<evidence type="ECO:0000313" key="7">
    <source>
        <dbReference type="EMBL" id="TKR89808.1"/>
    </source>
</evidence>
<name>A0A4U5P1F8_STECR</name>
<evidence type="ECO:0000256" key="1">
    <source>
        <dbReference type="ARBA" id="ARBA00004370"/>
    </source>
</evidence>
<evidence type="ECO:0000259" key="6">
    <source>
        <dbReference type="PROSITE" id="PS50262"/>
    </source>
</evidence>
<evidence type="ECO:0000313" key="8">
    <source>
        <dbReference type="Proteomes" id="UP000298663"/>
    </source>
</evidence>
<proteinExistence type="predicted"/>
<dbReference type="Proteomes" id="UP000298663">
    <property type="component" value="Unassembled WGS sequence"/>
</dbReference>
<reference evidence="7 8" key="1">
    <citation type="journal article" date="2015" name="Genome Biol.">
        <title>Comparative genomics of Steinernema reveals deeply conserved gene regulatory networks.</title>
        <authorList>
            <person name="Dillman A.R."/>
            <person name="Macchietto M."/>
            <person name="Porter C.F."/>
            <person name="Rogers A."/>
            <person name="Williams B."/>
            <person name="Antoshechkin I."/>
            <person name="Lee M.M."/>
            <person name="Goodwin Z."/>
            <person name="Lu X."/>
            <person name="Lewis E.E."/>
            <person name="Goodrich-Blair H."/>
            <person name="Stock S.P."/>
            <person name="Adams B.J."/>
            <person name="Sternberg P.W."/>
            <person name="Mortazavi A."/>
        </authorList>
    </citation>
    <scope>NUCLEOTIDE SEQUENCE [LARGE SCALE GENOMIC DNA]</scope>
    <source>
        <strain evidence="7 8">ALL</strain>
    </source>
</reference>
<keyword evidence="8" id="KW-1185">Reference proteome</keyword>
<evidence type="ECO:0000256" key="2">
    <source>
        <dbReference type="ARBA" id="ARBA00022692"/>
    </source>
</evidence>
<dbReference type="PANTHER" id="PTHR46709">
    <property type="entry name" value="PROTEIN CBG23488-RELATED"/>
    <property type="match status" value="1"/>
</dbReference>
<evidence type="ECO:0000256" key="3">
    <source>
        <dbReference type="ARBA" id="ARBA00022989"/>
    </source>
</evidence>
<dbReference type="GO" id="GO:0016020">
    <property type="term" value="C:membrane"/>
    <property type="evidence" value="ECO:0007669"/>
    <property type="project" value="UniProtKB-SubCell"/>
</dbReference>
<feature type="domain" description="G-protein coupled receptors family 1 profile" evidence="6">
    <location>
        <begin position="1"/>
        <end position="286"/>
    </location>
</feature>
<organism evidence="7 8">
    <name type="scientific">Steinernema carpocapsae</name>
    <name type="common">Entomopathogenic nematode</name>
    <dbReference type="NCBI Taxonomy" id="34508"/>
    <lineage>
        <taxon>Eukaryota</taxon>
        <taxon>Metazoa</taxon>
        <taxon>Ecdysozoa</taxon>
        <taxon>Nematoda</taxon>
        <taxon>Chromadorea</taxon>
        <taxon>Rhabditida</taxon>
        <taxon>Tylenchina</taxon>
        <taxon>Panagrolaimomorpha</taxon>
        <taxon>Strongyloidoidea</taxon>
        <taxon>Steinernematidae</taxon>
        <taxon>Steinernema</taxon>
    </lineage>
</organism>
<dbReference type="OrthoDB" id="5785725at2759"/>
<accession>A0A4U5P1F8</accession>
<dbReference type="PRINTS" id="PR00237">
    <property type="entry name" value="GPCRRHODOPSN"/>
</dbReference>
<dbReference type="GO" id="GO:0004930">
    <property type="term" value="F:G protein-coupled receptor activity"/>
    <property type="evidence" value="ECO:0007669"/>
    <property type="project" value="InterPro"/>
</dbReference>
<dbReference type="InterPro" id="IPR017452">
    <property type="entry name" value="GPCR_Rhodpsn_7TM"/>
</dbReference>
<feature type="transmembrane region" description="Helical" evidence="5">
    <location>
        <begin position="99"/>
        <end position="119"/>
    </location>
</feature>
<feature type="transmembrane region" description="Helical" evidence="5">
    <location>
        <begin position="12"/>
        <end position="34"/>
    </location>
</feature>
<evidence type="ECO:0000256" key="4">
    <source>
        <dbReference type="ARBA" id="ARBA00023136"/>
    </source>
</evidence>
<comment type="caution">
    <text evidence="7">The sequence shown here is derived from an EMBL/GenBank/DDBJ whole genome shotgun (WGS) entry which is preliminary data.</text>
</comment>
<reference evidence="7 8" key="2">
    <citation type="journal article" date="2019" name="G3 (Bethesda)">
        <title>Hybrid Assembly of the Genome of the Entomopathogenic Nematode Steinernema carpocapsae Identifies the X-Chromosome.</title>
        <authorList>
            <person name="Serra L."/>
            <person name="Macchietto M."/>
            <person name="Macias-Munoz A."/>
            <person name="McGill C.J."/>
            <person name="Rodriguez I.M."/>
            <person name="Rodriguez B."/>
            <person name="Murad R."/>
            <person name="Mortazavi A."/>
        </authorList>
    </citation>
    <scope>NUCLEOTIDE SEQUENCE [LARGE SCALE GENOMIC DNA]</scope>
    <source>
        <strain evidence="7 8">ALL</strain>
    </source>
</reference>
<dbReference type="InterPro" id="IPR000276">
    <property type="entry name" value="GPCR_Rhodpsn"/>
</dbReference>
<gene>
    <name evidence="7" type="ORF">L596_013853</name>
</gene>
<keyword evidence="2 5" id="KW-0812">Transmembrane</keyword>